<feature type="region of interest" description="Disordered" evidence="1">
    <location>
        <begin position="115"/>
        <end position="141"/>
    </location>
</feature>
<dbReference type="HOGENOM" id="CLU_1354797_0_0_1"/>
<evidence type="ECO:0000313" key="2">
    <source>
        <dbReference type="EMBL" id="KDQ53632.1"/>
    </source>
</evidence>
<evidence type="ECO:0000313" key="3">
    <source>
        <dbReference type="Proteomes" id="UP000027265"/>
    </source>
</evidence>
<gene>
    <name evidence="2" type="ORF">JAAARDRAFT_197429</name>
</gene>
<reference evidence="3" key="1">
    <citation type="journal article" date="2014" name="Proc. Natl. Acad. Sci. U.S.A.">
        <title>Extensive sampling of basidiomycete genomes demonstrates inadequacy of the white-rot/brown-rot paradigm for wood decay fungi.</title>
        <authorList>
            <person name="Riley R."/>
            <person name="Salamov A.A."/>
            <person name="Brown D.W."/>
            <person name="Nagy L.G."/>
            <person name="Floudas D."/>
            <person name="Held B.W."/>
            <person name="Levasseur A."/>
            <person name="Lombard V."/>
            <person name="Morin E."/>
            <person name="Otillar R."/>
            <person name="Lindquist E.A."/>
            <person name="Sun H."/>
            <person name="LaButti K.M."/>
            <person name="Schmutz J."/>
            <person name="Jabbour D."/>
            <person name="Luo H."/>
            <person name="Baker S.E."/>
            <person name="Pisabarro A.G."/>
            <person name="Walton J.D."/>
            <person name="Blanchette R.A."/>
            <person name="Henrissat B."/>
            <person name="Martin F."/>
            <person name="Cullen D."/>
            <person name="Hibbett D.S."/>
            <person name="Grigoriev I.V."/>
        </authorList>
    </citation>
    <scope>NUCLEOTIDE SEQUENCE [LARGE SCALE GENOMIC DNA]</scope>
    <source>
        <strain evidence="3">MUCL 33604</strain>
    </source>
</reference>
<protein>
    <submittedName>
        <fullName evidence="2">Uncharacterized protein</fullName>
    </submittedName>
</protein>
<evidence type="ECO:0000256" key="1">
    <source>
        <dbReference type="SAM" id="MobiDB-lite"/>
    </source>
</evidence>
<dbReference type="InParanoid" id="A0A067PQP5"/>
<organism evidence="2 3">
    <name type="scientific">Jaapia argillacea MUCL 33604</name>
    <dbReference type="NCBI Taxonomy" id="933084"/>
    <lineage>
        <taxon>Eukaryota</taxon>
        <taxon>Fungi</taxon>
        <taxon>Dikarya</taxon>
        <taxon>Basidiomycota</taxon>
        <taxon>Agaricomycotina</taxon>
        <taxon>Agaricomycetes</taxon>
        <taxon>Agaricomycetidae</taxon>
        <taxon>Jaapiales</taxon>
        <taxon>Jaapiaceae</taxon>
        <taxon>Jaapia</taxon>
    </lineage>
</organism>
<dbReference type="Proteomes" id="UP000027265">
    <property type="component" value="Unassembled WGS sequence"/>
</dbReference>
<name>A0A067PQP5_9AGAM</name>
<proteinExistence type="predicted"/>
<feature type="compositionally biased region" description="Basic residues" evidence="1">
    <location>
        <begin position="121"/>
        <end position="130"/>
    </location>
</feature>
<accession>A0A067PQP5</accession>
<dbReference type="EMBL" id="KL197733">
    <property type="protein sequence ID" value="KDQ53632.1"/>
    <property type="molecule type" value="Genomic_DNA"/>
</dbReference>
<dbReference type="AlphaFoldDB" id="A0A067PQP5"/>
<sequence length="202" mass="22618">MTSDENLTLLARADWESEMKKVFDELGPMLKERRNAIADHYKQIAEAEKSKVQREKEEERERKKAEVEAAKAARAAEKVAKKVEKELEKARKAAEKVAEKECKEAEKAMEAARKAIEGSKKRGGGRKAVPKRCPVMVEESDSSDSEGVAVEVVTVRWSGRVRNLTARISAATVAIKDVVEVQEEPVVESVSVRRNPRCGTWK</sequence>
<keyword evidence="3" id="KW-1185">Reference proteome</keyword>